<sequence>MVSAVVAVISEIWLFRGGQVLRVDSASGNKGTYNGQTTKHGTFAARHLRRVPRSSPWALLVDEDGMDIPQAVYRDDAPPAPRKLE</sequence>
<dbReference type="EMBL" id="CP032698">
    <property type="protein sequence ID" value="AYG78347.1"/>
    <property type="molecule type" value="Genomic_DNA"/>
</dbReference>
<dbReference type="AlphaFoldDB" id="A0A387HC56"/>
<keyword evidence="2" id="KW-1185">Reference proteome</keyword>
<dbReference type="Proteomes" id="UP000271554">
    <property type="component" value="Chromosome"/>
</dbReference>
<reference evidence="1 2" key="1">
    <citation type="submission" date="2018-10" db="EMBL/GenBank/DDBJ databases">
        <title>Relationship between Morphology and Antimicrobial Activity in Streptomyces.</title>
        <authorList>
            <person name="Kang H.J."/>
            <person name="Kim S.B."/>
        </authorList>
    </citation>
    <scope>NUCLEOTIDE SEQUENCE [LARGE SCALE GENOMIC DNA]</scope>
    <source>
        <strain evidence="1 2">BH38</strain>
    </source>
</reference>
<organism evidence="1 2">
    <name type="scientific">Streptomyces hundungensis</name>
    <dbReference type="NCBI Taxonomy" id="1077946"/>
    <lineage>
        <taxon>Bacteria</taxon>
        <taxon>Bacillati</taxon>
        <taxon>Actinomycetota</taxon>
        <taxon>Actinomycetes</taxon>
        <taxon>Kitasatosporales</taxon>
        <taxon>Streptomycetaceae</taxon>
        <taxon>Streptomyces</taxon>
    </lineage>
</organism>
<evidence type="ECO:0000313" key="2">
    <source>
        <dbReference type="Proteomes" id="UP000271554"/>
    </source>
</evidence>
<gene>
    <name evidence="1" type="ORF">DWB77_00454</name>
</gene>
<proteinExistence type="predicted"/>
<dbReference type="KEGG" id="shun:DWB77_00454"/>
<name>A0A387HC56_9ACTN</name>
<accession>A0A387HC56</accession>
<evidence type="ECO:0000313" key="1">
    <source>
        <dbReference type="EMBL" id="AYG78347.1"/>
    </source>
</evidence>
<protein>
    <submittedName>
        <fullName evidence="1">Uncharacterized protein</fullName>
    </submittedName>
</protein>